<reference evidence="1 2" key="1">
    <citation type="submission" date="2024-02" db="EMBL/GenBank/DDBJ databases">
        <title>Adaptive strategies in a cosmopolitan and abundant soil bacterium.</title>
        <authorList>
            <person name="Carini P."/>
        </authorList>
    </citation>
    <scope>NUCLEOTIDE SEQUENCE [LARGE SCALE GENOMIC DNA]</scope>
    <source>
        <strain evidence="1 2">AZCC 1608</strain>
    </source>
</reference>
<accession>A0ABU8BKE7</accession>
<dbReference type="EMBL" id="JAZHRV010000001">
    <property type="protein sequence ID" value="MEH2558577.1"/>
    <property type="molecule type" value="Genomic_DNA"/>
</dbReference>
<evidence type="ECO:0000313" key="2">
    <source>
        <dbReference type="Proteomes" id="UP001364224"/>
    </source>
</evidence>
<name>A0ABU8BKE7_9BRAD</name>
<gene>
    <name evidence="1" type="ORF">V1286_006106</name>
</gene>
<proteinExistence type="predicted"/>
<protein>
    <submittedName>
        <fullName evidence="1">Uncharacterized protein</fullName>
    </submittedName>
</protein>
<organism evidence="1 2">
    <name type="scientific">Bradyrhizobium algeriense</name>
    <dbReference type="NCBI Taxonomy" id="634784"/>
    <lineage>
        <taxon>Bacteria</taxon>
        <taxon>Pseudomonadati</taxon>
        <taxon>Pseudomonadota</taxon>
        <taxon>Alphaproteobacteria</taxon>
        <taxon>Hyphomicrobiales</taxon>
        <taxon>Nitrobacteraceae</taxon>
        <taxon>Bradyrhizobium</taxon>
    </lineage>
</organism>
<keyword evidence="2" id="KW-1185">Reference proteome</keyword>
<sequence>MGMGLDAQIGAVSHMRVDIGARGAATFAVLLRQLIDAEALVLVGVEILAQPKLRFLRGLQEDLLHRIAAARLVDGERPALAVILAVEIGIVFRALEVRQHVGERPAGIAEGSPLIVVGAVAADIDHRVDRGRAAEPLAARLIADAAVEALLRHGVEGPVVDVACDHQHECERCRHHPIVVLAAGVQHRHRNVRVLRQPPGHRAAARAAAGHHEVECIRHAHPPDFLFWRPVRPHFGG</sequence>
<comment type="caution">
    <text evidence="1">The sequence shown here is derived from an EMBL/GenBank/DDBJ whole genome shotgun (WGS) entry which is preliminary data.</text>
</comment>
<evidence type="ECO:0000313" key="1">
    <source>
        <dbReference type="EMBL" id="MEH2558577.1"/>
    </source>
</evidence>
<dbReference type="Proteomes" id="UP001364224">
    <property type="component" value="Unassembled WGS sequence"/>
</dbReference>